<name>A0AA39X2Y7_9PEZI</name>
<gene>
    <name evidence="3" type="ORF">B0T14DRAFT_386663</name>
</gene>
<keyword evidence="2" id="KW-0812">Transmembrane</keyword>
<feature type="non-terminal residue" evidence="3">
    <location>
        <position position="1"/>
    </location>
</feature>
<dbReference type="Proteomes" id="UP001175000">
    <property type="component" value="Unassembled WGS sequence"/>
</dbReference>
<accession>A0AA39X2Y7</accession>
<evidence type="ECO:0000256" key="1">
    <source>
        <dbReference type="SAM" id="MobiDB-lite"/>
    </source>
</evidence>
<feature type="compositionally biased region" description="Low complexity" evidence="1">
    <location>
        <begin position="448"/>
        <end position="471"/>
    </location>
</feature>
<sequence>LLALMAVAGLGSALQVTPNSPCAQICQDQPQFDVSAPASSNTKNSDMFCEDADHHGAEGSKWKDCMTCLQTSDFHQGGESDQMWFFISYCIFAYPNATGVDSTPCVTNMACGPLQEGFQDGLLDQRGMTPYGYCTVGGGGAKDVPTYERCVSCVSAEGKTEYLANYLVALEAGCLQQPAPGKVLGLNDTIFAPNAITIVDPLTLIKAPESKGLPGTTIAGIVGGCLALLLILSAITFICYRKRKNRRARADYEANRHNVMRHRHQSSISFQCQTHAMSPRFWPGGNEGLPEESIGDVMVDVPRTAPQQAPGDLSRRSSLWKPHNSMSSFENTLDSTSDKAWESPYQDNSVTPKKGAMPSIKTSVPPAMPRTAHMSPSSNFGDVITPMSAESTRSTTALLPSIKPYVPAEHGVHNSPTPNGVSTFSSPVSGTTVSPLLRNGWPEPRPSPQQQQQHPTPRSRLSSASNLSSSAIGVAVPIPPPPSPSSTPKPNGVGAPVESWEVQTTFAMPP</sequence>
<dbReference type="AlphaFoldDB" id="A0AA39X2Y7"/>
<feature type="compositionally biased region" description="Polar residues" evidence="1">
    <location>
        <begin position="501"/>
        <end position="510"/>
    </location>
</feature>
<keyword evidence="4" id="KW-1185">Reference proteome</keyword>
<dbReference type="EMBL" id="JAULSU010000002">
    <property type="protein sequence ID" value="KAK0626311.1"/>
    <property type="molecule type" value="Genomic_DNA"/>
</dbReference>
<proteinExistence type="predicted"/>
<feature type="compositionally biased region" description="Polar residues" evidence="1">
    <location>
        <begin position="324"/>
        <end position="335"/>
    </location>
</feature>
<protein>
    <recommendedName>
        <fullName evidence="5">LPXTG-domain-containing protein</fullName>
    </recommendedName>
</protein>
<evidence type="ECO:0000313" key="4">
    <source>
        <dbReference type="Proteomes" id="UP001175000"/>
    </source>
</evidence>
<evidence type="ECO:0000313" key="3">
    <source>
        <dbReference type="EMBL" id="KAK0626311.1"/>
    </source>
</evidence>
<feature type="non-terminal residue" evidence="3">
    <location>
        <position position="510"/>
    </location>
</feature>
<organism evidence="3 4">
    <name type="scientific">Immersiella caudata</name>
    <dbReference type="NCBI Taxonomy" id="314043"/>
    <lineage>
        <taxon>Eukaryota</taxon>
        <taxon>Fungi</taxon>
        <taxon>Dikarya</taxon>
        <taxon>Ascomycota</taxon>
        <taxon>Pezizomycotina</taxon>
        <taxon>Sordariomycetes</taxon>
        <taxon>Sordariomycetidae</taxon>
        <taxon>Sordariales</taxon>
        <taxon>Lasiosphaeriaceae</taxon>
        <taxon>Immersiella</taxon>
    </lineage>
</organism>
<feature type="region of interest" description="Disordered" evidence="1">
    <location>
        <begin position="409"/>
        <end position="510"/>
    </location>
</feature>
<evidence type="ECO:0000256" key="2">
    <source>
        <dbReference type="SAM" id="Phobius"/>
    </source>
</evidence>
<feature type="region of interest" description="Disordered" evidence="1">
    <location>
        <begin position="303"/>
        <end position="385"/>
    </location>
</feature>
<feature type="compositionally biased region" description="Polar residues" evidence="1">
    <location>
        <begin position="414"/>
        <end position="434"/>
    </location>
</feature>
<reference evidence="3" key="1">
    <citation type="submission" date="2023-06" db="EMBL/GenBank/DDBJ databases">
        <title>Genome-scale phylogeny and comparative genomics of the fungal order Sordariales.</title>
        <authorList>
            <consortium name="Lawrence Berkeley National Laboratory"/>
            <person name="Hensen N."/>
            <person name="Bonometti L."/>
            <person name="Westerberg I."/>
            <person name="Brannstrom I.O."/>
            <person name="Guillou S."/>
            <person name="Cros-Aarteil S."/>
            <person name="Calhoun S."/>
            <person name="Haridas S."/>
            <person name="Kuo A."/>
            <person name="Mondo S."/>
            <person name="Pangilinan J."/>
            <person name="Riley R."/>
            <person name="Labutti K."/>
            <person name="Andreopoulos B."/>
            <person name="Lipzen A."/>
            <person name="Chen C."/>
            <person name="Yanf M."/>
            <person name="Daum C."/>
            <person name="Ng V."/>
            <person name="Clum A."/>
            <person name="Steindorff A."/>
            <person name="Ohm R."/>
            <person name="Martin F."/>
            <person name="Silar P."/>
            <person name="Natvig D."/>
            <person name="Lalanne C."/>
            <person name="Gautier V."/>
            <person name="Ament-Velasquez S.L."/>
            <person name="Kruys A."/>
            <person name="Hutchinson M.I."/>
            <person name="Powell A.J."/>
            <person name="Barry K."/>
            <person name="Miller A.N."/>
            <person name="Grigoriev I.V."/>
            <person name="Debuchy R."/>
            <person name="Gladieux P."/>
            <person name="Thoren M.H."/>
            <person name="Johannesson H."/>
        </authorList>
    </citation>
    <scope>NUCLEOTIDE SEQUENCE</scope>
    <source>
        <strain evidence="3">CBS 606.72</strain>
    </source>
</reference>
<keyword evidence="2" id="KW-0472">Membrane</keyword>
<feature type="compositionally biased region" description="Pro residues" evidence="1">
    <location>
        <begin position="477"/>
        <end position="487"/>
    </location>
</feature>
<comment type="caution">
    <text evidence="3">The sequence shown here is derived from an EMBL/GenBank/DDBJ whole genome shotgun (WGS) entry which is preliminary data.</text>
</comment>
<feature type="transmembrane region" description="Helical" evidence="2">
    <location>
        <begin position="218"/>
        <end position="240"/>
    </location>
</feature>
<evidence type="ECO:0008006" key="5">
    <source>
        <dbReference type="Google" id="ProtNLM"/>
    </source>
</evidence>
<keyword evidence="2" id="KW-1133">Transmembrane helix</keyword>